<evidence type="ECO:0000313" key="2">
    <source>
        <dbReference type="Proteomes" id="UP001056535"/>
    </source>
</evidence>
<proteinExistence type="predicted"/>
<gene>
    <name evidence="1" type="ORF">NF557_01255</name>
</gene>
<dbReference type="Proteomes" id="UP001056535">
    <property type="component" value="Chromosome"/>
</dbReference>
<evidence type="ECO:0000313" key="1">
    <source>
        <dbReference type="EMBL" id="USQ76587.1"/>
    </source>
</evidence>
<reference evidence="1" key="1">
    <citation type="submission" date="2022-06" db="EMBL/GenBank/DDBJ databases">
        <title>Ornithinimicrobium JY.X270.</title>
        <authorList>
            <person name="Huang Y."/>
        </authorList>
    </citation>
    <scope>NUCLEOTIDE SEQUENCE</scope>
    <source>
        <strain evidence="1">JY.X270</strain>
    </source>
</reference>
<dbReference type="RefSeq" id="WP_252621291.1">
    <property type="nucleotide sequence ID" value="NZ_CP099490.1"/>
</dbReference>
<organism evidence="1 2">
    <name type="scientific">Ornithinimicrobium cryptoxanthini</name>
    <dbReference type="NCBI Taxonomy" id="2934161"/>
    <lineage>
        <taxon>Bacteria</taxon>
        <taxon>Bacillati</taxon>
        <taxon>Actinomycetota</taxon>
        <taxon>Actinomycetes</taxon>
        <taxon>Micrococcales</taxon>
        <taxon>Ornithinimicrobiaceae</taxon>
        <taxon>Ornithinimicrobium</taxon>
    </lineage>
</organism>
<sequence length="292" mass="32876">MGLGDQARNLAKQGKHQAFVVTKRTQRAAKAAKFAAATAAATPYSALRPYKFDPSRYRRSFLAWEAPDRLEPSAAPRRVFAAWTGENDLTFARATNLAQMRETLGVPVELVTPDNLSEWVVEGHPIHHAYAHLSLVHRSDYLRAYLLHHYGGGWSDIKAPRMTWAPFFSRMDFDEGAWLMSYRELTAASVARLPGRLGLDLAMHHPRLVGCGAMICRPHTPFTGEWLRQVDRLLDYVGPQAADHPGGVRGDVVGYPVSWTDLLGKVYHPLQLKYLEHVRVENGMLLDFTDYQ</sequence>
<protein>
    <recommendedName>
        <fullName evidence="3">Capsular polysaccharide synthesis protein</fullName>
    </recommendedName>
</protein>
<evidence type="ECO:0008006" key="3">
    <source>
        <dbReference type="Google" id="ProtNLM"/>
    </source>
</evidence>
<dbReference type="Gene3D" id="3.90.550.20">
    <property type="match status" value="1"/>
</dbReference>
<keyword evidence="2" id="KW-1185">Reference proteome</keyword>
<dbReference type="EMBL" id="CP099490">
    <property type="protein sequence ID" value="USQ76587.1"/>
    <property type="molecule type" value="Genomic_DNA"/>
</dbReference>
<accession>A0ABY4YKC5</accession>
<name>A0ABY4YKC5_9MICO</name>